<dbReference type="CDD" id="cd00081">
    <property type="entry name" value="Hint"/>
    <property type="match status" value="1"/>
</dbReference>
<dbReference type="EMBL" id="BAAAUF010000001">
    <property type="protein sequence ID" value="GAA3022733.1"/>
    <property type="molecule type" value="Genomic_DNA"/>
</dbReference>
<dbReference type="Proteomes" id="UP001501532">
    <property type="component" value="Unassembled WGS sequence"/>
</dbReference>
<evidence type="ECO:0000313" key="3">
    <source>
        <dbReference type="EMBL" id="GAA3022733.1"/>
    </source>
</evidence>
<dbReference type="SUPFAM" id="SSF51294">
    <property type="entry name" value="Hedgehog/intein (Hint) domain"/>
    <property type="match status" value="1"/>
</dbReference>
<feature type="region of interest" description="Disordered" evidence="1">
    <location>
        <begin position="395"/>
        <end position="444"/>
    </location>
</feature>
<dbReference type="InterPro" id="IPR005506">
    <property type="entry name" value="DUF312_ALF"/>
</dbReference>
<comment type="caution">
    <text evidence="3">The sequence shown here is derived from an EMBL/GenBank/DDBJ whole genome shotgun (WGS) entry which is preliminary data.</text>
</comment>
<evidence type="ECO:0000313" key="4">
    <source>
        <dbReference type="Proteomes" id="UP001501532"/>
    </source>
</evidence>
<feature type="compositionally biased region" description="Basic and acidic residues" evidence="1">
    <location>
        <begin position="413"/>
        <end position="441"/>
    </location>
</feature>
<accession>A0ABN3Y8N3</accession>
<dbReference type="Pfam" id="PF03752">
    <property type="entry name" value="ALF"/>
    <property type="match status" value="4"/>
</dbReference>
<evidence type="ECO:0000256" key="1">
    <source>
        <dbReference type="SAM" id="MobiDB-lite"/>
    </source>
</evidence>
<evidence type="ECO:0000259" key="2">
    <source>
        <dbReference type="SMART" id="SM00306"/>
    </source>
</evidence>
<dbReference type="SMART" id="SM00306">
    <property type="entry name" value="HintN"/>
    <property type="match status" value="1"/>
</dbReference>
<dbReference type="PROSITE" id="PS50818">
    <property type="entry name" value="INTEIN_C_TER"/>
    <property type="match status" value="1"/>
</dbReference>
<dbReference type="InterPro" id="IPR003587">
    <property type="entry name" value="Hint_dom_N"/>
</dbReference>
<proteinExistence type="predicted"/>
<dbReference type="Gene3D" id="2.170.16.10">
    <property type="entry name" value="Hedgehog/Intein (Hint) domain"/>
    <property type="match status" value="1"/>
</dbReference>
<dbReference type="NCBIfam" id="TIGR01443">
    <property type="entry name" value="intein_Cterm"/>
    <property type="match status" value="1"/>
</dbReference>
<sequence>MFTIARKTEAEDLATRTNAAMESAQSQKDATDTFTSQLAQVALEDKRIGQDTAALAAEADKPGADTTTIAAKGRALALRALKQYGSWRQEAAARALSGDDTDVLDYLRTGAQQAQSDEIRQQVTDLAQSSPYDSVRAAASEALEGSDEQIRDFYTTGQYTVATADYRVLVSQINNAGGPAVKDASKAALADGSPQAMMSFLNGGQYQARNQDERVLASKLVNDGGPEVQAAAKTALTGPADELHEFIEVGQYMADRKDKLTQTHTAQMQRLLDEADGIAALARQDSYLAAKAAATAKNAKDEANEAAAEAKKNSEQAGKYAQDAKKSADQAQTSANQAAESAKTARNAADRADQDAANADESAAQAEFSAAYARDSASAADDAADDARNDAIAAGKSATEANTEASKAWSDVATKRKAEEAAARKQAEELRKQQREQEKQAKNKKHCIAYMSRDSLPPCALAGQPLELPQASPDLAKLLLKGGMEVLGITDLIDCAKEPTLGKCTLAVAGVLPVGKLKLLKKAADGVEDIAKASRAAKAAAKCFKCFLAGTKVLMADGSRKNIESVKVGDSVTATDPLTGVTGPRTVTDTIVTEHDKQFDELTLHTRHGIEHLTATNEHPFWSPSSRTWVKAEDLHAGAALRTVDGTEVTVRSNRSFQKTARTYNLSVAGLHTYYVLARETPILVHNSGGCLVVLRNWKSQRFQFGSETFLLDKKGFEHILTRHHPKYWDGSVKQTQSFFDANMSVEDVQNAIGEVMKQNRDMLMQRGSKGMYQIRGKVNGVDYVLGMNRGRVGQFYPQTS</sequence>
<dbReference type="PANTHER" id="PTHR23242:SF9">
    <property type="entry name" value="TRANSCRIPTION FACTOR HOXA13"/>
    <property type="match status" value="1"/>
</dbReference>
<feature type="region of interest" description="Disordered" evidence="1">
    <location>
        <begin position="304"/>
        <end position="363"/>
    </location>
</feature>
<reference evidence="3 4" key="1">
    <citation type="journal article" date="2019" name="Int. J. Syst. Evol. Microbiol.">
        <title>The Global Catalogue of Microorganisms (GCM) 10K type strain sequencing project: providing services to taxonomists for standard genome sequencing and annotation.</title>
        <authorList>
            <consortium name="The Broad Institute Genomics Platform"/>
            <consortium name="The Broad Institute Genome Sequencing Center for Infectious Disease"/>
            <person name="Wu L."/>
            <person name="Ma J."/>
        </authorList>
    </citation>
    <scope>NUCLEOTIDE SEQUENCE [LARGE SCALE GENOMIC DNA]</scope>
    <source>
        <strain evidence="3 4">JCM 9091</strain>
    </source>
</reference>
<protein>
    <recommendedName>
        <fullName evidence="2">Hint domain-containing protein</fullName>
    </recommendedName>
</protein>
<dbReference type="InterPro" id="IPR036844">
    <property type="entry name" value="Hint_dom_sf"/>
</dbReference>
<name>A0ABN3Y8N3_9ACTN</name>
<feature type="compositionally biased region" description="Basic and acidic residues" evidence="1">
    <location>
        <begin position="304"/>
        <end position="314"/>
    </location>
</feature>
<organism evidence="3 4">
    <name type="scientific">Streptomyces glomeratus</name>
    <dbReference type="NCBI Taxonomy" id="284452"/>
    <lineage>
        <taxon>Bacteria</taxon>
        <taxon>Bacillati</taxon>
        <taxon>Actinomycetota</taxon>
        <taxon>Actinomycetes</taxon>
        <taxon>Kitasatosporales</taxon>
        <taxon>Streptomycetaceae</taxon>
        <taxon>Streptomyces</taxon>
    </lineage>
</organism>
<keyword evidence="4" id="KW-1185">Reference proteome</keyword>
<dbReference type="InterPro" id="IPR030934">
    <property type="entry name" value="Intein_C"/>
</dbReference>
<feature type="domain" description="Hint" evidence="2">
    <location>
        <begin position="544"/>
        <end position="645"/>
    </location>
</feature>
<dbReference type="Pfam" id="PF07591">
    <property type="entry name" value="PT-HINT"/>
    <property type="match status" value="1"/>
</dbReference>
<gene>
    <name evidence="3" type="ORF">GCM10010448_00540</name>
</gene>
<dbReference type="PANTHER" id="PTHR23242">
    <property type="entry name" value="TRANSCRIPTION FACTOR HOXA13"/>
    <property type="match status" value="1"/>
</dbReference>